<dbReference type="EMBL" id="BAABHF010000026">
    <property type="protein sequence ID" value="GAA4501997.1"/>
    <property type="molecule type" value="Genomic_DNA"/>
</dbReference>
<evidence type="ECO:0000313" key="1">
    <source>
        <dbReference type="EMBL" id="GAA4501997.1"/>
    </source>
</evidence>
<gene>
    <name evidence="1" type="ORF">GCM10023191_052890</name>
</gene>
<accession>A0ABP8QJ92</accession>
<name>A0ABP8QJ92_9ACTN</name>
<protein>
    <submittedName>
        <fullName evidence="1">Uncharacterized protein</fullName>
    </submittedName>
</protein>
<dbReference type="Proteomes" id="UP001500503">
    <property type="component" value="Unassembled WGS sequence"/>
</dbReference>
<comment type="caution">
    <text evidence="1">The sequence shown here is derived from an EMBL/GenBank/DDBJ whole genome shotgun (WGS) entry which is preliminary data.</text>
</comment>
<reference evidence="2" key="1">
    <citation type="journal article" date="2019" name="Int. J. Syst. Evol. Microbiol.">
        <title>The Global Catalogue of Microorganisms (GCM) 10K type strain sequencing project: providing services to taxonomists for standard genome sequencing and annotation.</title>
        <authorList>
            <consortium name="The Broad Institute Genomics Platform"/>
            <consortium name="The Broad Institute Genome Sequencing Center for Infectious Disease"/>
            <person name="Wu L."/>
            <person name="Ma J."/>
        </authorList>
    </citation>
    <scope>NUCLEOTIDE SEQUENCE [LARGE SCALE GENOMIC DNA]</scope>
    <source>
        <strain evidence="2">JCM 17933</strain>
    </source>
</reference>
<proteinExistence type="predicted"/>
<evidence type="ECO:0000313" key="2">
    <source>
        <dbReference type="Proteomes" id="UP001500503"/>
    </source>
</evidence>
<organism evidence="1 2">
    <name type="scientific">Actinoallomurus oryzae</name>
    <dbReference type="NCBI Taxonomy" id="502180"/>
    <lineage>
        <taxon>Bacteria</taxon>
        <taxon>Bacillati</taxon>
        <taxon>Actinomycetota</taxon>
        <taxon>Actinomycetes</taxon>
        <taxon>Streptosporangiales</taxon>
        <taxon>Thermomonosporaceae</taxon>
        <taxon>Actinoallomurus</taxon>
    </lineage>
</organism>
<keyword evidence="2" id="KW-1185">Reference proteome</keyword>
<sequence length="102" mass="11041">MDPARPLEVTGPLEVAGSRGGVPVPWNVRPPWGFHPTLIVQGQGPPGKAFRWLWMTRGAAYVVLRVRWEARGGDRPSDLGCIRVLDGESAEAGRFPPCEPGA</sequence>